<dbReference type="InterPro" id="IPR025714">
    <property type="entry name" value="Methyltranfer_dom"/>
</dbReference>
<name>A0ABW4HFY8_9FLAO</name>
<dbReference type="GO" id="GO:0008168">
    <property type="term" value="F:methyltransferase activity"/>
    <property type="evidence" value="ECO:0007669"/>
    <property type="project" value="UniProtKB-KW"/>
</dbReference>
<gene>
    <name evidence="2" type="ORF">ACFSC2_16110</name>
</gene>
<organism evidence="2 3">
    <name type="scientific">Flavobacterium artemisiae</name>
    <dbReference type="NCBI Taxonomy" id="2126556"/>
    <lineage>
        <taxon>Bacteria</taxon>
        <taxon>Pseudomonadati</taxon>
        <taxon>Bacteroidota</taxon>
        <taxon>Flavobacteriia</taxon>
        <taxon>Flavobacteriales</taxon>
        <taxon>Flavobacteriaceae</taxon>
        <taxon>Flavobacterium</taxon>
    </lineage>
</organism>
<dbReference type="PANTHER" id="PTHR43861">
    <property type="entry name" value="TRANS-ACONITATE 2-METHYLTRANSFERASE-RELATED"/>
    <property type="match status" value="1"/>
</dbReference>
<evidence type="ECO:0000313" key="3">
    <source>
        <dbReference type="Proteomes" id="UP001597138"/>
    </source>
</evidence>
<dbReference type="CDD" id="cd02440">
    <property type="entry name" value="AdoMet_MTases"/>
    <property type="match status" value="1"/>
</dbReference>
<keyword evidence="2" id="KW-0808">Transferase</keyword>
<dbReference type="GO" id="GO:0032259">
    <property type="term" value="P:methylation"/>
    <property type="evidence" value="ECO:0007669"/>
    <property type="project" value="UniProtKB-KW"/>
</dbReference>
<protein>
    <submittedName>
        <fullName evidence="2">Methyltransferase domain-containing protein</fullName>
    </submittedName>
</protein>
<dbReference type="InterPro" id="IPR029063">
    <property type="entry name" value="SAM-dependent_MTases_sf"/>
</dbReference>
<reference evidence="3" key="1">
    <citation type="journal article" date="2019" name="Int. J. Syst. Evol. Microbiol.">
        <title>The Global Catalogue of Microorganisms (GCM) 10K type strain sequencing project: providing services to taxonomists for standard genome sequencing and annotation.</title>
        <authorList>
            <consortium name="The Broad Institute Genomics Platform"/>
            <consortium name="The Broad Institute Genome Sequencing Center for Infectious Disease"/>
            <person name="Wu L."/>
            <person name="Ma J."/>
        </authorList>
    </citation>
    <scope>NUCLEOTIDE SEQUENCE [LARGE SCALE GENOMIC DNA]</scope>
    <source>
        <strain evidence="3">CCUG 70865</strain>
    </source>
</reference>
<dbReference type="Gene3D" id="3.40.50.150">
    <property type="entry name" value="Vaccinia Virus protein VP39"/>
    <property type="match status" value="1"/>
</dbReference>
<dbReference type="RefSeq" id="WP_379814349.1">
    <property type="nucleotide sequence ID" value="NZ_JBHUDZ010000012.1"/>
</dbReference>
<dbReference type="SUPFAM" id="SSF53335">
    <property type="entry name" value="S-adenosyl-L-methionine-dependent methyltransferases"/>
    <property type="match status" value="1"/>
</dbReference>
<feature type="domain" description="Methyltransferase" evidence="1">
    <location>
        <begin position="30"/>
        <end position="136"/>
    </location>
</feature>
<evidence type="ECO:0000313" key="2">
    <source>
        <dbReference type="EMBL" id="MFD1604262.1"/>
    </source>
</evidence>
<keyword evidence="3" id="KW-1185">Reference proteome</keyword>
<dbReference type="EMBL" id="JBHUDZ010000012">
    <property type="protein sequence ID" value="MFD1604262.1"/>
    <property type="molecule type" value="Genomic_DNA"/>
</dbReference>
<dbReference type="Proteomes" id="UP001597138">
    <property type="component" value="Unassembled WGS sequence"/>
</dbReference>
<proteinExistence type="predicted"/>
<dbReference type="Pfam" id="PF13847">
    <property type="entry name" value="Methyltransf_31"/>
    <property type="match status" value="1"/>
</dbReference>
<accession>A0ABW4HFY8</accession>
<dbReference type="Gene3D" id="1.10.150.290">
    <property type="entry name" value="S-adenosyl-L-methionine-dependent methyltransferases"/>
    <property type="match status" value="1"/>
</dbReference>
<keyword evidence="2" id="KW-0489">Methyltransferase</keyword>
<dbReference type="InterPro" id="IPR023149">
    <property type="entry name" value="Trans_acon_MeTrfase_C"/>
</dbReference>
<evidence type="ECO:0000259" key="1">
    <source>
        <dbReference type="Pfam" id="PF13847"/>
    </source>
</evidence>
<comment type="caution">
    <text evidence="2">The sequence shown here is derived from an EMBL/GenBank/DDBJ whole genome shotgun (WGS) entry which is preliminary data.</text>
</comment>
<dbReference type="PANTHER" id="PTHR43861:SF1">
    <property type="entry name" value="TRANS-ACONITATE 2-METHYLTRANSFERASE"/>
    <property type="match status" value="1"/>
</dbReference>
<sequence>MTWDPKKYNQFKEDRFKPFVDLTSHIIDRPNLKVIDLGCGTGELTKKLAQKLSNPIVLGIDNSAEMLAKAPAENNVTFQQLSITEQLENETKWDLIFSNAALQWIDDHETLFPKIISRINSGGQLAVQMPQQNENILNKILFKLVQEQPFASYLKNWTRPSPVLNLDKYAKILFENGGENLIVYEKVYPIISENENDFFDFISGSALTVYQERLNTNEFEELSAEFKKRINNYFPVVPSIYAFRRLILYASFS</sequence>